<dbReference type="Proteomes" id="UP000663853">
    <property type="component" value="Unassembled WGS sequence"/>
</dbReference>
<evidence type="ECO:0000313" key="3">
    <source>
        <dbReference type="Proteomes" id="UP000663853"/>
    </source>
</evidence>
<comment type="caution">
    <text evidence="2">The sequence shown here is derived from an EMBL/GenBank/DDBJ whole genome shotgun (WGS) entry which is preliminary data.</text>
</comment>
<feature type="region of interest" description="Disordered" evidence="1">
    <location>
        <begin position="511"/>
        <end position="539"/>
    </location>
</feature>
<dbReference type="AlphaFoldDB" id="A0A8H3APL4"/>
<reference evidence="2" key="1">
    <citation type="submission" date="2021-01" db="EMBL/GenBank/DDBJ databases">
        <authorList>
            <person name="Kaushik A."/>
        </authorList>
    </citation>
    <scope>NUCLEOTIDE SEQUENCE</scope>
    <source>
        <strain evidence="2">AG6-10EEA</strain>
    </source>
</reference>
<feature type="compositionally biased region" description="Low complexity" evidence="1">
    <location>
        <begin position="528"/>
        <end position="539"/>
    </location>
</feature>
<proteinExistence type="predicted"/>
<evidence type="ECO:0000256" key="1">
    <source>
        <dbReference type="SAM" id="MobiDB-lite"/>
    </source>
</evidence>
<sequence length="742" mass="79926">MSSHAHDAEPERVGYCVHQTDSDDVSINHYATYAPSYANYVFPPNYGHANPPAFPVQLGHVHPGSSAADVNADPGSQLEDFGLLDSLNTSNAPSFPGTVSTDTNLAHISRANPTSTTAILGFYEAVDEDDIQAERILTGAPPTQHGFLRSRFCPNPIPVFDSSHRSPVSAPTYPVASRRGPSIPIPIFDVAPTVELPPSRNTSQTSITFSREELDAYFPIINDMSFGLRPLTTRGSSSVPNSPGFGGITRVSPRDVHHPRPVASHTPSWARAESLATASYTGLSISRSVSLGLEASTSYVLPNHSLVRATSTPSWVYTEESFSFSTDDFHIQAANDTSLGQCSYSVADPLGPQPVLHYPSEEPLEAPSTGNAFPPGISLQSLTDFPFTFNHNRTGTLPPHPPGYAPWRYGMTHWSQPLVCANTSFPPADGPSHPQGTNFDSFEYSTLGSDTKSSESITEIIGNRSEPSPFGPAIHPEPYQGPSAPVTTNEPGHPVRVRPFSNVLIPRGAQTSTLSPLLTEHDTSVDESTPSTPSPRSSVPVLGYSLVTGVNAYSHQNELRSFFIVTPENTLPPMGFPENPREVTLPSIAQLFDQPETGVLESIDENQESEAVEGSEWPSAVDGGACLEEVNEKKSDEVVQGQVLEEVDESEGSEAGHEGDDEDETDNEDEYDQYFSFGEDEFSDLEDAYYAQRPQSSGSSYSIIGDSGASSSPLIVDYYSDTDGSAYADDGYLGYTTDDDAQ</sequence>
<accession>A0A8H3APL4</accession>
<gene>
    <name evidence="2" type="ORF">RDB_LOCUS24998</name>
</gene>
<feature type="region of interest" description="Disordered" evidence="1">
    <location>
        <begin position="469"/>
        <end position="491"/>
    </location>
</feature>
<protein>
    <submittedName>
        <fullName evidence="2">Uncharacterized protein</fullName>
    </submittedName>
</protein>
<name>A0A8H3APL4_9AGAM</name>
<feature type="compositionally biased region" description="Acidic residues" evidence="1">
    <location>
        <begin position="659"/>
        <end position="683"/>
    </location>
</feature>
<feature type="region of interest" description="Disordered" evidence="1">
    <location>
        <begin position="235"/>
        <end position="265"/>
    </location>
</feature>
<feature type="region of interest" description="Disordered" evidence="1">
    <location>
        <begin position="645"/>
        <end position="683"/>
    </location>
</feature>
<evidence type="ECO:0000313" key="2">
    <source>
        <dbReference type="EMBL" id="CAE6431992.1"/>
    </source>
</evidence>
<dbReference type="EMBL" id="CAJMXA010000469">
    <property type="protein sequence ID" value="CAE6431992.1"/>
    <property type="molecule type" value="Genomic_DNA"/>
</dbReference>
<organism evidence="2 3">
    <name type="scientific">Rhizoctonia solani</name>
    <dbReference type="NCBI Taxonomy" id="456999"/>
    <lineage>
        <taxon>Eukaryota</taxon>
        <taxon>Fungi</taxon>
        <taxon>Dikarya</taxon>
        <taxon>Basidiomycota</taxon>
        <taxon>Agaricomycotina</taxon>
        <taxon>Agaricomycetes</taxon>
        <taxon>Cantharellales</taxon>
        <taxon>Ceratobasidiaceae</taxon>
        <taxon>Rhizoctonia</taxon>
    </lineage>
</organism>